<gene>
    <name evidence="1" type="ORF">I6J18_00090</name>
</gene>
<dbReference type="AlphaFoldDB" id="A0A974NIQ1"/>
<keyword evidence="2" id="KW-1185">Reference proteome</keyword>
<dbReference type="Gene3D" id="2.60.120.10">
    <property type="entry name" value="Jelly Rolls"/>
    <property type="match status" value="1"/>
</dbReference>
<evidence type="ECO:0000313" key="2">
    <source>
        <dbReference type="Proteomes" id="UP000595254"/>
    </source>
</evidence>
<organism evidence="1 2">
    <name type="scientific">Peribacillus psychrosaccharolyticus</name>
    <name type="common">Bacillus psychrosaccharolyticus</name>
    <dbReference type="NCBI Taxonomy" id="1407"/>
    <lineage>
        <taxon>Bacteria</taxon>
        <taxon>Bacillati</taxon>
        <taxon>Bacillota</taxon>
        <taxon>Bacilli</taxon>
        <taxon>Bacillales</taxon>
        <taxon>Bacillaceae</taxon>
        <taxon>Peribacillus</taxon>
    </lineage>
</organism>
<evidence type="ECO:0000313" key="1">
    <source>
        <dbReference type="EMBL" id="QQS98442.1"/>
    </source>
</evidence>
<protein>
    <submittedName>
        <fullName evidence="1">Cupin domain-containing protein</fullName>
    </submittedName>
</protein>
<dbReference type="CDD" id="cd06990">
    <property type="entry name" value="cupin_DUF861"/>
    <property type="match status" value="1"/>
</dbReference>
<dbReference type="EMBL" id="CP068052">
    <property type="protein sequence ID" value="QQS98442.1"/>
    <property type="molecule type" value="Genomic_DNA"/>
</dbReference>
<dbReference type="InterPro" id="IPR011051">
    <property type="entry name" value="RmlC_Cupin_sf"/>
</dbReference>
<dbReference type="InterPro" id="IPR014710">
    <property type="entry name" value="RmlC-like_jellyroll"/>
</dbReference>
<keyword evidence="1" id="KW-0614">Plasmid</keyword>
<dbReference type="SUPFAM" id="SSF51182">
    <property type="entry name" value="RmlC-like cupins"/>
    <property type="match status" value="1"/>
</dbReference>
<dbReference type="KEGG" id="ppsr:I6J18_00090"/>
<proteinExistence type="predicted"/>
<dbReference type="RefSeq" id="WP_040374287.1">
    <property type="nucleotide sequence ID" value="NZ_CP068052.1"/>
</dbReference>
<geneLocation type="plasmid" evidence="1 2">
    <name>unnamed</name>
</geneLocation>
<accession>A0A974NIQ1</accession>
<sequence>MANITMQKKNLNTPDEVEVYGLIKKENVSLDGVEVHRVTFEKGAIWSNDLKPYAGTDSCLLPHVAYVQSGRLKVVMDDGSEEEFGSGDIMMLPPGHDAWAVGDEACVFIEFSAGTNYYKG</sequence>
<reference evidence="1 2" key="1">
    <citation type="submission" date="2021-01" db="EMBL/GenBank/DDBJ databases">
        <title>FDA dAtabase for Regulatory Grade micrObial Sequences (FDA-ARGOS): Supporting development and validation of Infectious Disease Dx tests.</title>
        <authorList>
            <person name="Nelson B."/>
            <person name="Plummer A."/>
            <person name="Tallon L."/>
            <person name="Sadzewicz L."/>
            <person name="Zhao X."/>
            <person name="Boylan J."/>
            <person name="Ott S."/>
            <person name="Bowen H."/>
            <person name="Vavikolanu K."/>
            <person name="Mehta A."/>
            <person name="Aluvathingal J."/>
            <person name="Nadendla S."/>
            <person name="Myers T."/>
            <person name="Yan Y."/>
            <person name="Sichtig H."/>
        </authorList>
    </citation>
    <scope>NUCLEOTIDE SEQUENCE [LARGE SCALE GENOMIC DNA]</scope>
    <source>
        <strain evidence="1 2">FDAARGOS_1161</strain>
        <plasmid evidence="1 2">unnamed</plasmid>
    </source>
</reference>
<dbReference type="Proteomes" id="UP000595254">
    <property type="component" value="Plasmid unnamed"/>
</dbReference>
<name>A0A974NIQ1_PERPY</name>